<sequence>MDFLEKARHKAEDVVSQGTQAQYRNNPFFSSPPPPPPRPAAVTQPTTDSIFDVYADSGPETSSKSVFDVYADSSVDVTSRSGFDDVGTSTSSQDSKCTGEEARLTKYTQFYVHKNSVDFSICNYCYGSKILPYPSLCRQFEPYRATSDEDSTVCVFFLPRVLIMWQSECLPNDTLQPLLHYFQAAAHYEACDGPTTIKSGPYYEPLNGTIPGLAICPTCFEQFLHKTPFEFKFRMNLGNTTSSRWVCDMSQPFFRRVVKRLLEDEHPSFNDFAREANIRMSTPSCPGKDKPTTEFAKQFPGIMFATLDGGRGGVCKACYLDYVSNTPLQSVFGPIQLPSEHAGKLPCDLSSRISKAAMQFAIRRGDVQIWRKTVLAAERLTPCNGNHGVSTEELAGEKERVGELANCTSTKNSENFETSLSWRGRLLLNAIIPGVQAGNWSRLLEVAKGIAMEPPPCAGGNRGFTKDSGRRWLGRAAEDTADSNDCTIVFCEDCHARIIKGTRYAYHYSKDLTEAAYIARGDAGVFCPTYTKRTRALLREASETGQLAKFAQIWNYRTQLGKKRDSWIPILQNQMFQQQIAMMQTNQQSMLKGSAMMTALHMKGAASATETLMGFQGTQYGNSIIGFDHWTRSSANADMAWHNASNMQVGIGLADPSLMSNTNETLMQALRDEEAFKAVE</sequence>
<evidence type="ECO:0008006" key="4">
    <source>
        <dbReference type="Google" id="ProtNLM"/>
    </source>
</evidence>
<keyword evidence="3" id="KW-1185">Reference proteome</keyword>
<feature type="non-terminal residue" evidence="2">
    <location>
        <position position="680"/>
    </location>
</feature>
<feature type="compositionally biased region" description="Pro residues" evidence="1">
    <location>
        <begin position="30"/>
        <end position="39"/>
    </location>
</feature>
<evidence type="ECO:0000313" key="3">
    <source>
        <dbReference type="Proteomes" id="UP000258309"/>
    </source>
</evidence>
<evidence type="ECO:0000313" key="2">
    <source>
        <dbReference type="EMBL" id="RFU26516.1"/>
    </source>
</evidence>
<comment type="caution">
    <text evidence="2">The sequence shown here is derived from an EMBL/GenBank/DDBJ whole genome shotgun (WGS) entry which is preliminary data.</text>
</comment>
<organism evidence="2 3">
    <name type="scientific">Scytalidium lignicola</name>
    <name type="common">Hyphomycete</name>
    <dbReference type="NCBI Taxonomy" id="5539"/>
    <lineage>
        <taxon>Eukaryota</taxon>
        <taxon>Fungi</taxon>
        <taxon>Dikarya</taxon>
        <taxon>Ascomycota</taxon>
        <taxon>Pezizomycotina</taxon>
        <taxon>Leotiomycetes</taxon>
        <taxon>Leotiomycetes incertae sedis</taxon>
        <taxon>Scytalidium</taxon>
    </lineage>
</organism>
<dbReference type="AlphaFoldDB" id="A0A3E2GZF0"/>
<reference evidence="2 3" key="1">
    <citation type="submission" date="2018-05" db="EMBL/GenBank/DDBJ databases">
        <title>Draft genome sequence of Scytalidium lignicola DSM 105466, a ubiquitous saprotrophic fungus.</title>
        <authorList>
            <person name="Buettner E."/>
            <person name="Gebauer A.M."/>
            <person name="Hofrichter M."/>
            <person name="Liers C."/>
            <person name="Kellner H."/>
        </authorList>
    </citation>
    <scope>NUCLEOTIDE SEQUENCE [LARGE SCALE GENOMIC DNA]</scope>
    <source>
        <strain evidence="2 3">DSM 105466</strain>
    </source>
</reference>
<evidence type="ECO:0000256" key="1">
    <source>
        <dbReference type="SAM" id="MobiDB-lite"/>
    </source>
</evidence>
<proteinExistence type="predicted"/>
<feature type="compositionally biased region" description="Basic and acidic residues" evidence="1">
    <location>
        <begin position="1"/>
        <end position="13"/>
    </location>
</feature>
<feature type="non-terminal residue" evidence="2">
    <location>
        <position position="1"/>
    </location>
</feature>
<feature type="region of interest" description="Disordered" evidence="1">
    <location>
        <begin position="1"/>
        <end position="48"/>
    </location>
</feature>
<gene>
    <name evidence="2" type="ORF">B7463_g9813</name>
</gene>
<protein>
    <recommendedName>
        <fullName evidence="4">Integral membrane protein</fullName>
    </recommendedName>
</protein>
<dbReference type="OrthoDB" id="5324692at2759"/>
<dbReference type="OMA" id="PVTECID"/>
<accession>A0A3E2GZF0</accession>
<dbReference type="EMBL" id="NCSJ02000257">
    <property type="protein sequence ID" value="RFU26516.1"/>
    <property type="molecule type" value="Genomic_DNA"/>
</dbReference>
<dbReference type="Proteomes" id="UP000258309">
    <property type="component" value="Unassembled WGS sequence"/>
</dbReference>
<name>A0A3E2GZF0_SCYLI</name>